<accession>A0A9W8AWP3</accession>
<comment type="cofactor">
    <cofactor evidence="12">
        <name>thiamine diphosphate</name>
        <dbReference type="ChEBI" id="CHEBI:58937"/>
    </cofactor>
    <text evidence="12">Binds 1 thiamine pyrophosphate per subunit. During the reaction, the substrate forms a covalent intermediate with the cofactor.</text>
</comment>
<evidence type="ECO:0000256" key="5">
    <source>
        <dbReference type="ARBA" id="ARBA00022679"/>
    </source>
</evidence>
<dbReference type="Proteomes" id="UP001150925">
    <property type="component" value="Unassembled WGS sequence"/>
</dbReference>
<evidence type="ECO:0000256" key="8">
    <source>
        <dbReference type="ARBA" id="ARBA00023052"/>
    </source>
</evidence>
<feature type="binding site" evidence="13">
    <location>
        <position position="157"/>
    </location>
    <ligand>
        <name>Mg(2+)</name>
        <dbReference type="ChEBI" id="CHEBI:18420"/>
    </ligand>
</feature>
<comment type="function">
    <text evidence="15">Catalyzes the transfer of a two-carbon ketol group from a ketose donor to an aldose acceptor, via a covalent intermediate with the cofactor thiamine pyrophosphate.</text>
</comment>
<dbReference type="PANTHER" id="PTHR43522">
    <property type="entry name" value="TRANSKETOLASE"/>
    <property type="match status" value="1"/>
</dbReference>
<feature type="binding site" evidence="12">
    <location>
        <begin position="116"/>
        <end position="118"/>
    </location>
    <ligand>
        <name>thiamine diphosphate</name>
        <dbReference type="ChEBI" id="CHEBI:58937"/>
    </ligand>
</feature>
<dbReference type="SUPFAM" id="SSF52922">
    <property type="entry name" value="TK C-terminal domain-like"/>
    <property type="match status" value="1"/>
</dbReference>
<keyword evidence="8 12" id="KW-0786">Thiamine pyrophosphate</keyword>
<comment type="subunit">
    <text evidence="3 15">Homodimer.</text>
</comment>
<evidence type="ECO:0000256" key="3">
    <source>
        <dbReference type="ARBA" id="ARBA00011738"/>
    </source>
</evidence>
<dbReference type="GO" id="GO:0004802">
    <property type="term" value="F:transketolase activity"/>
    <property type="evidence" value="ECO:0007669"/>
    <property type="project" value="UniProtKB-EC"/>
</dbReference>
<dbReference type="GO" id="GO:0006098">
    <property type="term" value="P:pentose-phosphate shunt"/>
    <property type="evidence" value="ECO:0007669"/>
    <property type="project" value="TreeGrafter"/>
</dbReference>
<evidence type="ECO:0000256" key="14">
    <source>
        <dbReference type="PIRSR" id="PIRSR605478-5"/>
    </source>
</evidence>
<evidence type="ECO:0000256" key="2">
    <source>
        <dbReference type="ARBA" id="ARBA00007131"/>
    </source>
</evidence>
<feature type="binding site" evidence="11">
    <location>
        <position position="385"/>
    </location>
    <ligand>
        <name>substrate</name>
    </ligand>
</feature>
<dbReference type="AlphaFoldDB" id="A0A9W8AWP3"/>
<organism evidence="17 18">
    <name type="scientific">Dispira parvispora</name>
    <dbReference type="NCBI Taxonomy" id="1520584"/>
    <lineage>
        <taxon>Eukaryota</taxon>
        <taxon>Fungi</taxon>
        <taxon>Fungi incertae sedis</taxon>
        <taxon>Zoopagomycota</taxon>
        <taxon>Kickxellomycotina</taxon>
        <taxon>Dimargaritomycetes</taxon>
        <taxon>Dimargaritales</taxon>
        <taxon>Dimargaritaceae</taxon>
        <taxon>Dispira</taxon>
    </lineage>
</organism>
<feature type="binding site" evidence="13">
    <location>
        <position position="189"/>
    </location>
    <ligand>
        <name>Mg(2+)</name>
        <dbReference type="ChEBI" id="CHEBI:18420"/>
    </ligand>
</feature>
<protein>
    <recommendedName>
        <fullName evidence="4 15">Transketolase</fullName>
        <ecNumber evidence="4 15">2.2.1.1</ecNumber>
    </recommendedName>
</protein>
<evidence type="ECO:0000256" key="6">
    <source>
        <dbReference type="ARBA" id="ARBA00022723"/>
    </source>
</evidence>
<evidence type="ECO:0000256" key="9">
    <source>
        <dbReference type="ARBA" id="ARBA00049473"/>
    </source>
</evidence>
<dbReference type="InterPro" id="IPR029061">
    <property type="entry name" value="THDP-binding"/>
</dbReference>
<keyword evidence="6 13" id="KW-0479">Metal-binding</keyword>
<feature type="binding site" evidence="12">
    <location>
        <position position="443"/>
    </location>
    <ligand>
        <name>thiamine diphosphate</name>
        <dbReference type="ChEBI" id="CHEBI:58937"/>
    </ligand>
</feature>
<evidence type="ECO:0000256" key="4">
    <source>
        <dbReference type="ARBA" id="ARBA00013152"/>
    </source>
</evidence>
<feature type="binding site" evidence="12">
    <location>
        <position position="68"/>
    </location>
    <ligand>
        <name>thiamine diphosphate</name>
        <dbReference type="ChEBI" id="CHEBI:58937"/>
    </ligand>
</feature>
<feature type="active site" description="Proton donor" evidence="10">
    <location>
        <position position="417"/>
    </location>
</feature>
<dbReference type="OrthoDB" id="10267175at2759"/>
<evidence type="ECO:0000256" key="7">
    <source>
        <dbReference type="ARBA" id="ARBA00022842"/>
    </source>
</evidence>
<dbReference type="InterPro" id="IPR009014">
    <property type="entry name" value="Transketo_C/PFOR_II"/>
</dbReference>
<evidence type="ECO:0000256" key="10">
    <source>
        <dbReference type="PIRSR" id="PIRSR605478-1"/>
    </source>
</evidence>
<dbReference type="GO" id="GO:0046872">
    <property type="term" value="F:metal ion binding"/>
    <property type="evidence" value="ECO:0007669"/>
    <property type="project" value="UniProtKB-KW"/>
</dbReference>
<evidence type="ECO:0000259" key="16">
    <source>
        <dbReference type="SMART" id="SM00861"/>
    </source>
</evidence>
<dbReference type="InterPro" id="IPR005474">
    <property type="entry name" value="Transketolase_N"/>
</dbReference>
<evidence type="ECO:0000256" key="1">
    <source>
        <dbReference type="ARBA" id="ARBA00001941"/>
    </source>
</evidence>
<dbReference type="FunFam" id="3.40.50.970:FF:000003">
    <property type="entry name" value="Transketolase"/>
    <property type="match status" value="1"/>
</dbReference>
<keyword evidence="7 13" id="KW-0460">Magnesium</keyword>
<dbReference type="InterPro" id="IPR020826">
    <property type="entry name" value="Transketolase_BS"/>
</dbReference>
<feature type="binding site" evidence="11">
    <location>
        <position position="479"/>
    </location>
    <ligand>
        <name>substrate</name>
    </ligand>
</feature>
<comment type="cofactor">
    <cofactor evidence="13">
        <name>Mg(2+)</name>
        <dbReference type="ChEBI" id="CHEBI:18420"/>
    </cofactor>
    <text evidence="13">Binds 1 Mg(2+) ion per subunit. Can also utilize other divalent metal cations, such as Ca(2+), Mn(2+) and Co(2+).</text>
</comment>
<keyword evidence="5 15" id="KW-0808">Transferase</keyword>
<feature type="binding site" evidence="12">
    <location>
        <position position="263"/>
    </location>
    <ligand>
        <name>thiamine diphosphate</name>
        <dbReference type="ChEBI" id="CHEBI:58937"/>
    </ligand>
</feature>
<dbReference type="EMBL" id="JANBPY010000376">
    <property type="protein sequence ID" value="KAJ1967207.1"/>
    <property type="molecule type" value="Genomic_DNA"/>
</dbReference>
<feature type="site" description="Important for catalytic activity" evidence="14">
    <location>
        <position position="263"/>
    </location>
</feature>
<dbReference type="CDD" id="cd07033">
    <property type="entry name" value="TPP_PYR_DXS_TK_like"/>
    <property type="match status" value="1"/>
</dbReference>
<feature type="binding site" evidence="12">
    <location>
        <position position="158"/>
    </location>
    <ligand>
        <name>thiamine diphosphate</name>
        <dbReference type="ChEBI" id="CHEBI:58937"/>
    </ligand>
</feature>
<evidence type="ECO:0000256" key="11">
    <source>
        <dbReference type="PIRSR" id="PIRSR605478-2"/>
    </source>
</evidence>
<dbReference type="InterPro" id="IPR005475">
    <property type="entry name" value="Transketolase-like_Pyr-bd"/>
</dbReference>
<feature type="binding site" evidence="13">
    <location>
        <position position="187"/>
    </location>
    <ligand>
        <name>Mg(2+)</name>
        <dbReference type="ChEBI" id="CHEBI:18420"/>
    </ligand>
</feature>
<dbReference type="PROSITE" id="PS00802">
    <property type="entry name" value="TRANSKETOLASE_2"/>
    <property type="match status" value="1"/>
</dbReference>
<name>A0A9W8AWP3_9FUNG</name>
<dbReference type="Gene3D" id="3.40.50.970">
    <property type="match status" value="2"/>
</dbReference>
<feature type="binding site" evidence="11">
    <location>
        <position position="28"/>
    </location>
    <ligand>
        <name>substrate</name>
    </ligand>
</feature>
<feature type="binding site" evidence="12">
    <location>
        <position position="187"/>
    </location>
    <ligand>
        <name>thiamine diphosphate</name>
        <dbReference type="ChEBI" id="CHEBI:58937"/>
    </ligand>
</feature>
<feature type="site" description="Important for catalytic activity" evidence="14">
    <location>
        <position position="28"/>
    </location>
</feature>
<evidence type="ECO:0000256" key="15">
    <source>
        <dbReference type="RuleBase" id="RU004996"/>
    </source>
</evidence>
<comment type="caution">
    <text evidence="17">The sequence shown here is derived from an EMBL/GenBank/DDBJ whole genome shotgun (WGS) entry which is preliminary data.</text>
</comment>
<dbReference type="InterPro" id="IPR049557">
    <property type="entry name" value="Transketolase_CS"/>
</dbReference>
<gene>
    <name evidence="17" type="primary">TKL1</name>
    <name evidence="17" type="ORF">IWQ62_002001</name>
</gene>
<comment type="catalytic activity">
    <reaction evidence="9 15">
        <text>D-sedoheptulose 7-phosphate + D-glyceraldehyde 3-phosphate = aldehydo-D-ribose 5-phosphate + D-xylulose 5-phosphate</text>
        <dbReference type="Rhea" id="RHEA:10508"/>
        <dbReference type="ChEBI" id="CHEBI:57483"/>
        <dbReference type="ChEBI" id="CHEBI:57737"/>
        <dbReference type="ChEBI" id="CHEBI:58273"/>
        <dbReference type="ChEBI" id="CHEBI:59776"/>
        <dbReference type="EC" id="2.2.1.1"/>
    </reaction>
</comment>
<evidence type="ECO:0000256" key="12">
    <source>
        <dbReference type="PIRSR" id="PIRSR605478-3"/>
    </source>
</evidence>
<evidence type="ECO:0000313" key="17">
    <source>
        <dbReference type="EMBL" id="KAJ1967207.1"/>
    </source>
</evidence>
<dbReference type="CDD" id="cd02012">
    <property type="entry name" value="TPP_TK"/>
    <property type="match status" value="1"/>
</dbReference>
<dbReference type="InterPro" id="IPR055152">
    <property type="entry name" value="Transketolase-like_C_2"/>
</dbReference>
<dbReference type="Pfam" id="PF00456">
    <property type="entry name" value="Transketolase_N"/>
    <property type="match status" value="1"/>
</dbReference>
<keyword evidence="15" id="KW-0106">Calcium</keyword>
<dbReference type="Pfam" id="PF02779">
    <property type="entry name" value="Transket_pyr"/>
    <property type="match status" value="1"/>
</dbReference>
<dbReference type="GO" id="GO:0005829">
    <property type="term" value="C:cytosol"/>
    <property type="evidence" value="ECO:0007669"/>
    <property type="project" value="TreeGrafter"/>
</dbReference>
<proteinExistence type="inferred from homology"/>
<dbReference type="EC" id="2.2.1.1" evidence="4 15"/>
<dbReference type="SUPFAM" id="SSF52518">
    <property type="entry name" value="Thiamin diphosphate-binding fold (THDP-binding)"/>
    <property type="match status" value="2"/>
</dbReference>
<dbReference type="SMART" id="SM00861">
    <property type="entry name" value="Transket_pyr"/>
    <property type="match status" value="1"/>
</dbReference>
<comment type="cofactor">
    <cofactor evidence="15">
        <name>Mg(2+)</name>
        <dbReference type="ChEBI" id="CHEBI:18420"/>
    </cofactor>
    <cofactor evidence="15">
        <name>Ca(2+)</name>
        <dbReference type="ChEBI" id="CHEBI:29108"/>
    </cofactor>
    <cofactor evidence="15">
        <name>Mn(2+)</name>
        <dbReference type="ChEBI" id="CHEBI:29035"/>
    </cofactor>
    <cofactor evidence="15">
        <name>Co(2+)</name>
        <dbReference type="ChEBI" id="CHEBI:48828"/>
    </cofactor>
    <text evidence="15">Binds 1 Mg(2+) ion per subunit. Can also utilize other divalent metal cations, such as Ca(2+), Mn(2+) and Co(2+).</text>
</comment>
<dbReference type="NCBIfam" id="TIGR00232">
    <property type="entry name" value="tktlase_bact"/>
    <property type="match status" value="1"/>
</dbReference>
<dbReference type="Gene3D" id="3.40.50.920">
    <property type="match status" value="1"/>
</dbReference>
<dbReference type="InterPro" id="IPR033247">
    <property type="entry name" value="Transketolase_fam"/>
</dbReference>
<comment type="similarity">
    <text evidence="2 15">Belongs to the transketolase family.</text>
</comment>
<feature type="binding site" evidence="11">
    <location>
        <position position="263"/>
    </location>
    <ligand>
        <name>substrate</name>
    </ligand>
</feature>
<evidence type="ECO:0000256" key="13">
    <source>
        <dbReference type="PIRSR" id="PIRSR605478-4"/>
    </source>
</evidence>
<dbReference type="PANTHER" id="PTHR43522:SF2">
    <property type="entry name" value="TRANSKETOLASE 1-RELATED"/>
    <property type="match status" value="1"/>
</dbReference>
<dbReference type="InterPro" id="IPR005478">
    <property type="entry name" value="Transketolase_bac-like"/>
</dbReference>
<keyword evidence="18" id="KW-1185">Reference proteome</keyword>
<feature type="binding site" evidence="11">
    <location>
        <position position="358"/>
    </location>
    <ligand>
        <name>substrate</name>
    </ligand>
</feature>
<feature type="binding site" evidence="11">
    <location>
        <position position="526"/>
    </location>
    <ligand>
        <name>substrate</name>
    </ligand>
</feature>
<evidence type="ECO:0000313" key="18">
    <source>
        <dbReference type="Proteomes" id="UP001150925"/>
    </source>
</evidence>
<comment type="cofactor">
    <cofactor evidence="1">
        <name>Co(2+)</name>
        <dbReference type="ChEBI" id="CHEBI:48828"/>
    </cofactor>
</comment>
<dbReference type="GO" id="GO:0005634">
    <property type="term" value="C:nucleus"/>
    <property type="evidence" value="ECO:0007669"/>
    <property type="project" value="TreeGrafter"/>
</dbReference>
<dbReference type="PROSITE" id="PS00801">
    <property type="entry name" value="TRANSKETOLASE_1"/>
    <property type="match status" value="1"/>
</dbReference>
<feature type="binding site" evidence="11">
    <location>
        <position position="475"/>
    </location>
    <ligand>
        <name>substrate</name>
    </ligand>
</feature>
<dbReference type="FunFam" id="3.40.50.970:FF:000004">
    <property type="entry name" value="Transketolase"/>
    <property type="match status" value="1"/>
</dbReference>
<dbReference type="Pfam" id="PF22613">
    <property type="entry name" value="Transketolase_C_1"/>
    <property type="match status" value="1"/>
</dbReference>
<reference evidence="17" key="1">
    <citation type="submission" date="2022-07" db="EMBL/GenBank/DDBJ databases">
        <title>Phylogenomic reconstructions and comparative analyses of Kickxellomycotina fungi.</title>
        <authorList>
            <person name="Reynolds N.K."/>
            <person name="Stajich J.E."/>
            <person name="Barry K."/>
            <person name="Grigoriev I.V."/>
            <person name="Crous P."/>
            <person name="Smith M.E."/>
        </authorList>
    </citation>
    <scope>NUCLEOTIDE SEQUENCE</scope>
    <source>
        <strain evidence="17">RSA 1196</strain>
    </source>
</reference>
<feature type="binding site" evidence="11">
    <location>
        <position position="467"/>
    </location>
    <ligand>
        <name>substrate</name>
    </ligand>
</feature>
<dbReference type="FunFam" id="3.40.50.920:FF:000003">
    <property type="entry name" value="Transketolase"/>
    <property type="match status" value="1"/>
</dbReference>
<sequence length="680" mass="74011">MAAQTDSLAINTIRVLSADVVQKANSGHPGAPMGCAPMAHTLFTRFLRANPYNSQWYNRDRFVLSNGHACALQYIMMHLLGYKVSMDDLKQFRQIGSNTPGHPENHFTDGVEVTTGPLGQGFSNAVGLAVAEAHMAATFNKPDFPVVDNFTYVILGDGCLQEGVTAETASLAGHLKLGKLIALYDDNHITIDGDTNMGFSEDVLKRFESYDWHTQRVSDGDHDTESVAKAIEAAKAVTDKPSIIAIRTTIGFASKKQGTAGVHGAPLGDDGVSELKVKLGFDPAEHFHVPKAVYDLYQEVAARGQKSEEEWNQLVARYEQAHPDLAKDFKRRLAGQLPEGWKKALPRYTPSDKALATRKFSEIALNALAQEIPELMGGSADLTGSNLTRWQGAEDFQADSTGLGTYAGRYMRFGVREHGMAAMLNGMAAYGGVIPFGATFLNFIEYAMGAVRLSALSQFRVIYIMTHDSIGLGEDGPTHQPVEALAALRATPNMLVLRPADGNEVTGAYIAAMENTTRPSVLSLTRQNVPNLEGSSVEKSLRGAYVLNDIPDAKLILVGTGSEVSLCVEAVKLLEQQHQIAVRVVSMPSMELFNEQDHSYKVTVFPQGIPVVSVEVLSSVGWGKYAHASIALDRFGMSGPAKQVYKELGFSVESVVEKSVKVVQYYKSREVPHLLDRPFE</sequence>
<feature type="domain" description="Transketolase-like pyrimidine-binding" evidence="16">
    <location>
        <begin position="355"/>
        <end position="531"/>
    </location>
</feature>